<protein>
    <submittedName>
        <fullName evidence="1">Uncharacterized protein</fullName>
    </submittedName>
</protein>
<organism evidence="1 2">
    <name type="scientific">Schizopora paradoxa</name>
    <dbReference type="NCBI Taxonomy" id="27342"/>
    <lineage>
        <taxon>Eukaryota</taxon>
        <taxon>Fungi</taxon>
        <taxon>Dikarya</taxon>
        <taxon>Basidiomycota</taxon>
        <taxon>Agaricomycotina</taxon>
        <taxon>Agaricomycetes</taxon>
        <taxon>Hymenochaetales</taxon>
        <taxon>Schizoporaceae</taxon>
        <taxon>Schizopora</taxon>
    </lineage>
</organism>
<name>A0A0H2RFZ9_9AGAM</name>
<accession>A0A0H2RFZ9</accession>
<sequence length="136" mass="15686">MRELSSILKAWRRNDHSLRCYVFERTNGCEKIVVGPLSRYHPTRHCEILVEADRGDEGFYWAWWLELEGRFSVLAMISHTAPSLSVLQSSYKSYHKNALTSAHAVMRRRFCTELPGPNDPSLHNVDTFAYSQASQP</sequence>
<evidence type="ECO:0000313" key="1">
    <source>
        <dbReference type="EMBL" id="KLO10472.1"/>
    </source>
</evidence>
<dbReference type="EMBL" id="KQ086025">
    <property type="protein sequence ID" value="KLO10472.1"/>
    <property type="molecule type" value="Genomic_DNA"/>
</dbReference>
<dbReference type="Proteomes" id="UP000053477">
    <property type="component" value="Unassembled WGS sequence"/>
</dbReference>
<dbReference type="InParanoid" id="A0A0H2RFZ9"/>
<reference evidence="1 2" key="1">
    <citation type="submission" date="2015-04" db="EMBL/GenBank/DDBJ databases">
        <title>Complete genome sequence of Schizopora paradoxa KUC8140, a cosmopolitan wood degrader in East Asia.</title>
        <authorList>
            <consortium name="DOE Joint Genome Institute"/>
            <person name="Min B."/>
            <person name="Park H."/>
            <person name="Jang Y."/>
            <person name="Kim J.-J."/>
            <person name="Kim K.H."/>
            <person name="Pangilinan J."/>
            <person name="Lipzen A."/>
            <person name="Riley R."/>
            <person name="Grigoriev I.V."/>
            <person name="Spatafora J.W."/>
            <person name="Choi I.-G."/>
        </authorList>
    </citation>
    <scope>NUCLEOTIDE SEQUENCE [LARGE SCALE GENOMIC DNA]</scope>
    <source>
        <strain evidence="1 2">KUC8140</strain>
    </source>
</reference>
<keyword evidence="2" id="KW-1185">Reference proteome</keyword>
<evidence type="ECO:0000313" key="2">
    <source>
        <dbReference type="Proteomes" id="UP000053477"/>
    </source>
</evidence>
<dbReference type="AlphaFoldDB" id="A0A0H2RFZ9"/>
<proteinExistence type="predicted"/>
<gene>
    <name evidence="1" type="ORF">SCHPADRAFT_516850</name>
</gene>